<dbReference type="CDD" id="cd11032">
    <property type="entry name" value="P450_EryK-like"/>
    <property type="match status" value="1"/>
</dbReference>
<evidence type="ECO:0000313" key="8">
    <source>
        <dbReference type="EMBL" id="KOY16400.1"/>
    </source>
</evidence>
<dbReference type="GO" id="GO:0020037">
    <property type="term" value="F:heme binding"/>
    <property type="evidence" value="ECO:0007669"/>
    <property type="project" value="InterPro"/>
</dbReference>
<dbReference type="InterPro" id="IPR002397">
    <property type="entry name" value="Cyt_P450_B"/>
</dbReference>
<keyword evidence="6 7" id="KW-0503">Monooxygenase</keyword>
<dbReference type="OrthoDB" id="9801155at2"/>
<dbReference type="PANTHER" id="PTHR46696:SF1">
    <property type="entry name" value="CYTOCHROME P450 YJIB-RELATED"/>
    <property type="match status" value="1"/>
</dbReference>
<dbReference type="Gene3D" id="1.10.630.10">
    <property type="entry name" value="Cytochrome P450"/>
    <property type="match status" value="1"/>
</dbReference>
<accession>A0A0M9BPB3</accession>
<evidence type="ECO:0000313" key="9">
    <source>
        <dbReference type="Proteomes" id="UP000037688"/>
    </source>
</evidence>
<evidence type="ECO:0000256" key="5">
    <source>
        <dbReference type="ARBA" id="ARBA00023004"/>
    </source>
</evidence>
<comment type="caution">
    <text evidence="8">The sequence shown here is derived from an EMBL/GenBank/DDBJ whole genome shotgun (WGS) entry which is preliminary data.</text>
</comment>
<keyword evidence="2 7" id="KW-0349">Heme</keyword>
<dbReference type="SUPFAM" id="SSF48264">
    <property type="entry name" value="Cytochrome P450"/>
    <property type="match status" value="1"/>
</dbReference>
<dbReference type="Proteomes" id="UP000037688">
    <property type="component" value="Unassembled WGS sequence"/>
</dbReference>
<proteinExistence type="inferred from homology"/>
<evidence type="ECO:0000256" key="6">
    <source>
        <dbReference type="ARBA" id="ARBA00023033"/>
    </source>
</evidence>
<dbReference type="RefSeq" id="WP_053780843.1">
    <property type="nucleotide sequence ID" value="NZ_LITU01000053.1"/>
</dbReference>
<keyword evidence="9" id="KW-1185">Reference proteome</keyword>
<dbReference type="EMBL" id="LITU01000053">
    <property type="protein sequence ID" value="KOY16400.1"/>
    <property type="molecule type" value="Genomic_DNA"/>
</dbReference>
<sequence length="417" mass="47845">MSNPIISLSEMTDFQSKEDEFSPHHWYRRMLKQDPVVYNEASDSWHVFGYDLVKTVLNDHEHFSSERKRTIVNVGYISEDDNNNEGEHHIPDRLDIHNVDPPEHRKRRSLLAKAFTPRSLRLWEPRIQALAEQLIAKFAHQPVVDIVEAYTSVFPVMIMSDLLGVPSKDHHLFKEWVNQLFLPSTHTTFAEINEMKRTAGEEYFKYLYPIVVAKRLNPGEDIISDLIRAEVDGDQFSDEEIVRTTMFILGAGVETTSILLANSFYAMLYDQPGVYAELRNNPELIPNAVEEMLRYRFNISKMDRMVKKDNNLLGIDLKKGDAIVAWMSAANVDERVFEDPFTFNIHRSNNNKQLAFGYGTHFCLGAPLARLEAKIALSTFVQTFSRIENVEGFILEDNLIPAAAGQSLGHLPLKLYT</sequence>
<keyword evidence="3 7" id="KW-0479">Metal-binding</keyword>
<evidence type="ECO:0000256" key="1">
    <source>
        <dbReference type="ARBA" id="ARBA00010617"/>
    </source>
</evidence>
<evidence type="ECO:0000256" key="7">
    <source>
        <dbReference type="RuleBase" id="RU000461"/>
    </source>
</evidence>
<dbReference type="PROSITE" id="PS00086">
    <property type="entry name" value="CYTOCHROME_P450"/>
    <property type="match status" value="1"/>
</dbReference>
<keyword evidence="4 7" id="KW-0560">Oxidoreductase</keyword>
<name>A0A0M9BPB3_9BACL</name>
<dbReference type="Pfam" id="PF00067">
    <property type="entry name" value="p450"/>
    <property type="match status" value="1"/>
</dbReference>
<dbReference type="InterPro" id="IPR036396">
    <property type="entry name" value="Cyt_P450_sf"/>
</dbReference>
<gene>
    <name evidence="8" type="ORF">AMS66_11065</name>
</gene>
<dbReference type="FunFam" id="1.10.630.10:FF:000018">
    <property type="entry name" value="Cytochrome P450 monooxygenase"/>
    <property type="match status" value="1"/>
</dbReference>
<dbReference type="AlphaFoldDB" id="A0A0M9BPB3"/>
<keyword evidence="5 7" id="KW-0408">Iron</keyword>
<comment type="similarity">
    <text evidence="1 7">Belongs to the cytochrome P450 family.</text>
</comment>
<dbReference type="GO" id="GO:0004497">
    <property type="term" value="F:monooxygenase activity"/>
    <property type="evidence" value="ECO:0007669"/>
    <property type="project" value="UniProtKB-KW"/>
</dbReference>
<organism evidence="8 9">
    <name type="scientific">Paenibacillus xylanivorans</name>
    <dbReference type="NCBI Taxonomy" id="1705561"/>
    <lineage>
        <taxon>Bacteria</taxon>
        <taxon>Bacillati</taxon>
        <taxon>Bacillota</taxon>
        <taxon>Bacilli</taxon>
        <taxon>Bacillales</taxon>
        <taxon>Paenibacillaceae</taxon>
        <taxon>Paenibacillus</taxon>
    </lineage>
</organism>
<dbReference type="GO" id="GO:0005506">
    <property type="term" value="F:iron ion binding"/>
    <property type="evidence" value="ECO:0007669"/>
    <property type="project" value="InterPro"/>
</dbReference>
<evidence type="ECO:0000256" key="2">
    <source>
        <dbReference type="ARBA" id="ARBA00022617"/>
    </source>
</evidence>
<dbReference type="InterPro" id="IPR017972">
    <property type="entry name" value="Cyt_P450_CS"/>
</dbReference>
<evidence type="ECO:0000256" key="4">
    <source>
        <dbReference type="ARBA" id="ARBA00023002"/>
    </source>
</evidence>
<dbReference type="GO" id="GO:0016705">
    <property type="term" value="F:oxidoreductase activity, acting on paired donors, with incorporation or reduction of molecular oxygen"/>
    <property type="evidence" value="ECO:0007669"/>
    <property type="project" value="InterPro"/>
</dbReference>
<protein>
    <submittedName>
        <fullName evidence="8">Cytochrome</fullName>
    </submittedName>
</protein>
<dbReference type="PRINTS" id="PR00359">
    <property type="entry name" value="BP450"/>
</dbReference>
<reference evidence="8 9" key="1">
    <citation type="submission" date="2015-08" db="EMBL/GenBank/DDBJ databases">
        <title>Draft genome sequence of cellulolytic and xylanolytic Paenibacillus sp. A59, isolated from a decaying forest soil from Patagonia, Argentina.</title>
        <authorList>
            <person name="Ghio S."/>
            <person name="Caceres A.M."/>
            <person name="Talia P."/>
            <person name="Grasso D."/>
            <person name="Campos E."/>
        </authorList>
    </citation>
    <scope>NUCLEOTIDE SEQUENCE [LARGE SCALE GENOMIC DNA]</scope>
    <source>
        <strain evidence="8 9">A59</strain>
    </source>
</reference>
<dbReference type="PRINTS" id="PR00385">
    <property type="entry name" value="P450"/>
</dbReference>
<dbReference type="PANTHER" id="PTHR46696">
    <property type="entry name" value="P450, PUTATIVE (EUROFUNG)-RELATED"/>
    <property type="match status" value="1"/>
</dbReference>
<dbReference type="InterPro" id="IPR001128">
    <property type="entry name" value="Cyt_P450"/>
</dbReference>
<evidence type="ECO:0000256" key="3">
    <source>
        <dbReference type="ARBA" id="ARBA00022723"/>
    </source>
</evidence>
<dbReference type="PATRIC" id="fig|1705561.3.peg.2079"/>